<dbReference type="Pfam" id="PF13620">
    <property type="entry name" value="CarboxypepD_reg"/>
    <property type="match status" value="1"/>
</dbReference>
<keyword evidence="8" id="KW-1185">Reference proteome</keyword>
<dbReference type="Gene3D" id="2.40.170.20">
    <property type="entry name" value="TonB-dependent receptor, beta-barrel domain"/>
    <property type="match status" value="1"/>
</dbReference>
<protein>
    <submittedName>
        <fullName evidence="7">TonB-dependent receptor plug domain-containing protein</fullName>
    </submittedName>
</protein>
<dbReference type="Gene3D" id="2.170.130.10">
    <property type="entry name" value="TonB-dependent receptor, plug domain"/>
    <property type="match status" value="1"/>
</dbReference>
<dbReference type="GO" id="GO:0009279">
    <property type="term" value="C:cell outer membrane"/>
    <property type="evidence" value="ECO:0007669"/>
    <property type="project" value="UniProtKB-SubCell"/>
</dbReference>
<dbReference type="InterPro" id="IPR037066">
    <property type="entry name" value="Plug_dom_sf"/>
</dbReference>
<dbReference type="InterPro" id="IPR008969">
    <property type="entry name" value="CarboxyPept-like_regulatory"/>
</dbReference>
<dbReference type="PANTHER" id="PTHR40980">
    <property type="entry name" value="PLUG DOMAIN-CONTAINING PROTEIN"/>
    <property type="match status" value="1"/>
</dbReference>
<dbReference type="AlphaFoldDB" id="A0A6I6G4Z2"/>
<evidence type="ECO:0000259" key="5">
    <source>
        <dbReference type="Pfam" id="PF00593"/>
    </source>
</evidence>
<dbReference type="SUPFAM" id="SSF56935">
    <property type="entry name" value="Porins"/>
    <property type="match status" value="1"/>
</dbReference>
<evidence type="ECO:0000256" key="3">
    <source>
        <dbReference type="ARBA" id="ARBA00023237"/>
    </source>
</evidence>
<evidence type="ECO:0000256" key="4">
    <source>
        <dbReference type="RuleBase" id="RU003357"/>
    </source>
</evidence>
<dbReference type="InterPro" id="IPR012910">
    <property type="entry name" value="Plug_dom"/>
</dbReference>
<dbReference type="InterPro" id="IPR036942">
    <property type="entry name" value="Beta-barrel_TonB_sf"/>
</dbReference>
<dbReference type="EMBL" id="CP046566">
    <property type="protein sequence ID" value="QGW27177.1"/>
    <property type="molecule type" value="Genomic_DNA"/>
</dbReference>
<evidence type="ECO:0000313" key="7">
    <source>
        <dbReference type="EMBL" id="QGW27177.1"/>
    </source>
</evidence>
<dbReference type="RefSeq" id="WP_157476674.1">
    <property type="nucleotide sequence ID" value="NZ_CP046566.1"/>
</dbReference>
<dbReference type="Gene3D" id="2.60.40.1120">
    <property type="entry name" value="Carboxypeptidase-like, regulatory domain"/>
    <property type="match status" value="1"/>
</dbReference>
<evidence type="ECO:0000256" key="2">
    <source>
        <dbReference type="ARBA" id="ARBA00023136"/>
    </source>
</evidence>
<reference evidence="7 8" key="1">
    <citation type="submission" date="2019-11" db="EMBL/GenBank/DDBJ databases">
        <authorList>
            <person name="Im W.T."/>
        </authorList>
    </citation>
    <scope>NUCLEOTIDE SEQUENCE [LARGE SCALE GENOMIC DNA]</scope>
    <source>
        <strain evidence="7 8">SB-02</strain>
    </source>
</reference>
<accession>A0A6I6G4Z2</accession>
<gene>
    <name evidence="7" type="ORF">GLV81_02825</name>
</gene>
<evidence type="ECO:0000313" key="8">
    <source>
        <dbReference type="Proteomes" id="UP000426027"/>
    </source>
</evidence>
<keyword evidence="3" id="KW-0998">Cell outer membrane</keyword>
<dbReference type="KEGG" id="fls:GLV81_02825"/>
<keyword evidence="7" id="KW-0675">Receptor</keyword>
<evidence type="ECO:0000259" key="6">
    <source>
        <dbReference type="Pfam" id="PF07715"/>
    </source>
</evidence>
<organism evidence="7 8">
    <name type="scientific">Phnomibacter ginsenosidimutans</name>
    <dbReference type="NCBI Taxonomy" id="2676868"/>
    <lineage>
        <taxon>Bacteria</taxon>
        <taxon>Pseudomonadati</taxon>
        <taxon>Bacteroidota</taxon>
        <taxon>Chitinophagia</taxon>
        <taxon>Chitinophagales</taxon>
        <taxon>Chitinophagaceae</taxon>
        <taxon>Phnomibacter</taxon>
    </lineage>
</organism>
<comment type="similarity">
    <text evidence="4">Belongs to the TonB-dependent receptor family.</text>
</comment>
<proteinExistence type="inferred from homology"/>
<dbReference type="InterPro" id="IPR000531">
    <property type="entry name" value="Beta-barrel_TonB"/>
</dbReference>
<dbReference type="Proteomes" id="UP000426027">
    <property type="component" value="Chromosome"/>
</dbReference>
<feature type="domain" description="TonB-dependent receptor plug" evidence="6">
    <location>
        <begin position="107"/>
        <end position="203"/>
    </location>
</feature>
<sequence length="844" mass="94307">MKLSGKILNQRNQPVAGATVSAKGQRSVPANADGEYVLQLAEGRYTITVSAVGYQTKEVTEVDVKANLDNTLDILLEEKKSELGEVVVTSSRRQESTNTLLTFQKNNTAMTSGLAADFIKRTPDKNTGEVLRRVSGASIQDNKFVVVRGLSDRYNAAMINGATLPSSEPDKKAFSFDVIPSQLIDNIIINKTATPELTGEFAGGLVQVATKDIPVKNLLNVGVSLGFNTQSIGKEFVSNRRSATDWLGFDDGQRSLPASYPTKYLAYNRLPVADRYAISQQFNDNVYDEVTSKAGPIQQYNLTWANATRSKNGAAFGSVVGLTYRQSKLLYPTVDRQIFDFDGSTLLDYVDAQNKYSTTWGGLANLAYSKGKTKIAFKNLFNQLFEDNYYRRNGVNIDNLQDVQMRSSVVNQRSLYSSQIELTHQFKNKFKFSGNINYAFNKKDQPDLRVQTYAKPAGSNQPYSLNNRGNNTNRFWSDLKDQSAGYQVKLEMPFNLNAVKQVVSVGGGSFARIRQFQATILGVNDPSNASLYFEQYNNVFNSNNFGPNGFMYITDLQNVNDKYFGASALSNAYVMFDNKIGEKLRLVWGARGEYFEQVVETNATKSVEVQTEKFDFLPSANITFTPNRKTNLRVAASRTVARPEFREVAPFAFFDFEEIASTVGNPELKRSSIINTDVRYEWYPKNGEMISVGAFLKSFDAPIELRLNSASAPTRRQYQYQNAESAILYGAEFEFRKSLGFLGKEGGWMEKLYFNGNASLLFSEVTLQIQDASGVKTGAFNRPLQGQSPYLINAGFQYDGDNGLNLSLLYNVIGQRLRFVGNDNYGDVYEKPRNLLDFQISKRS</sequence>
<dbReference type="Pfam" id="PF07715">
    <property type="entry name" value="Plug"/>
    <property type="match status" value="1"/>
</dbReference>
<name>A0A6I6G4Z2_9BACT</name>
<dbReference type="SUPFAM" id="SSF49464">
    <property type="entry name" value="Carboxypeptidase regulatory domain-like"/>
    <property type="match status" value="1"/>
</dbReference>
<dbReference type="Pfam" id="PF00593">
    <property type="entry name" value="TonB_dep_Rec_b-barrel"/>
    <property type="match status" value="1"/>
</dbReference>
<feature type="domain" description="TonB-dependent receptor-like beta-barrel" evidence="5">
    <location>
        <begin position="390"/>
        <end position="834"/>
    </location>
</feature>
<keyword evidence="2 4" id="KW-0472">Membrane</keyword>
<comment type="subcellular location">
    <subcellularLocation>
        <location evidence="1 4">Cell outer membrane</location>
    </subcellularLocation>
</comment>
<evidence type="ECO:0000256" key="1">
    <source>
        <dbReference type="ARBA" id="ARBA00004442"/>
    </source>
</evidence>
<keyword evidence="4" id="KW-0798">TonB box</keyword>
<dbReference type="PANTHER" id="PTHR40980:SF5">
    <property type="entry name" value="TONB-DEPENDENT RECEPTOR"/>
    <property type="match status" value="1"/>
</dbReference>